<dbReference type="EMBL" id="CCYD01002220">
    <property type="protein sequence ID" value="CEG46709.1"/>
    <property type="molecule type" value="Genomic_DNA"/>
</dbReference>
<organism evidence="1 2">
    <name type="scientific">Plasmopara halstedii</name>
    <name type="common">Downy mildew of sunflower</name>
    <dbReference type="NCBI Taxonomy" id="4781"/>
    <lineage>
        <taxon>Eukaryota</taxon>
        <taxon>Sar</taxon>
        <taxon>Stramenopiles</taxon>
        <taxon>Oomycota</taxon>
        <taxon>Peronosporomycetes</taxon>
        <taxon>Peronosporales</taxon>
        <taxon>Peronosporaceae</taxon>
        <taxon>Plasmopara</taxon>
    </lineage>
</organism>
<reference evidence="2" key="1">
    <citation type="submission" date="2014-09" db="EMBL/GenBank/DDBJ databases">
        <authorList>
            <person name="Sharma Rahul"/>
            <person name="Thines Marco"/>
        </authorList>
    </citation>
    <scope>NUCLEOTIDE SEQUENCE [LARGE SCALE GENOMIC DNA]</scope>
</reference>
<proteinExistence type="predicted"/>
<sequence length="106" mass="11829">MGLISVLLEQPLVTLVMWKCRQEILVLAVTKIYCVPRSVAYSSTIDRHFSRGMFCEHGDLLSLTLDPLLNSRTNGKRRMGTSLALTVAQSRIGRICFSMTAPRSSL</sequence>
<evidence type="ECO:0000313" key="1">
    <source>
        <dbReference type="EMBL" id="CEG46709.1"/>
    </source>
</evidence>
<name>A0A0P1AWB0_PLAHL</name>
<dbReference type="AlphaFoldDB" id="A0A0P1AWB0"/>
<dbReference type="GeneID" id="59052798"/>
<dbReference type="Proteomes" id="UP000054928">
    <property type="component" value="Unassembled WGS sequence"/>
</dbReference>
<keyword evidence="2" id="KW-1185">Reference proteome</keyword>
<protein>
    <submittedName>
        <fullName evidence="1">Uncharacterized protein</fullName>
    </submittedName>
</protein>
<evidence type="ECO:0000313" key="2">
    <source>
        <dbReference type="Proteomes" id="UP000054928"/>
    </source>
</evidence>
<dbReference type="RefSeq" id="XP_036263383.1">
    <property type="nucleotide sequence ID" value="XM_036407127.1"/>
</dbReference>
<accession>A0A0P1AWB0</accession>